<proteinExistence type="predicted"/>
<evidence type="ECO:0000259" key="3">
    <source>
        <dbReference type="PROSITE" id="PS51186"/>
    </source>
</evidence>
<reference evidence="4 5" key="1">
    <citation type="submission" date="2020-08" db="EMBL/GenBank/DDBJ databases">
        <title>Genomic Encyclopedia of Type Strains, Phase IV (KMG-V): Genome sequencing to study the core and pangenomes of soil and plant-associated prokaryotes.</title>
        <authorList>
            <person name="Whitman W."/>
        </authorList>
    </citation>
    <scope>NUCLEOTIDE SEQUENCE [LARGE SCALE GENOMIC DNA]</scope>
    <source>
        <strain evidence="4 5">M8US30</strain>
    </source>
</reference>
<keyword evidence="2" id="KW-0012">Acyltransferase</keyword>
<sequence>MLLLAGTLNAALVDFSHQAAGRFTMPSKATSVVIRPARAEDAVTCGQIDYDAFTAISSAHGFPPDFPQPEMAIRAISSMFSDPDCYCVVAEIDGQIVGSNVLDERSIIRGVGPITIHPRVQNRGVGRLLMQAVLNRARDRGAAGVRLVQAAFHNRSLSLYTSCGFDVREPLCCLQGQTRERSFLGCEVRPATPADEDACNSLSHRVHGFDRAVELKQAISRGTAQVVERAGRVTGYTTHLGFFGHSTSETNPDMQALIASVDSFAGPGILVPSRNSALLRWCLQNGLRVVQPMTLMSTGLYNDPAGAWLPSILF</sequence>
<accession>A0A7W8J4J3</accession>
<evidence type="ECO:0000313" key="4">
    <source>
        <dbReference type="EMBL" id="MBB5342433.1"/>
    </source>
</evidence>
<dbReference type="InterPro" id="IPR000182">
    <property type="entry name" value="GNAT_dom"/>
</dbReference>
<feature type="domain" description="N-acetyltransferase" evidence="3">
    <location>
        <begin position="32"/>
        <end position="185"/>
    </location>
</feature>
<evidence type="ECO:0000256" key="2">
    <source>
        <dbReference type="ARBA" id="ARBA00023315"/>
    </source>
</evidence>
<comment type="caution">
    <text evidence="4">The sequence shown here is derived from an EMBL/GenBank/DDBJ whole genome shotgun (WGS) entry which is preliminary data.</text>
</comment>
<dbReference type="AlphaFoldDB" id="A0A7W8J4J3"/>
<dbReference type="InterPro" id="IPR016181">
    <property type="entry name" value="Acyl_CoA_acyltransferase"/>
</dbReference>
<keyword evidence="1" id="KW-0808">Transferase</keyword>
<name>A0A7W8J4J3_9BACT</name>
<organism evidence="4 5">
    <name type="scientific">Tunturiibacter lichenicola</name>
    <dbReference type="NCBI Taxonomy" id="2051959"/>
    <lineage>
        <taxon>Bacteria</taxon>
        <taxon>Pseudomonadati</taxon>
        <taxon>Acidobacteriota</taxon>
        <taxon>Terriglobia</taxon>
        <taxon>Terriglobales</taxon>
        <taxon>Acidobacteriaceae</taxon>
        <taxon>Tunturiibacter</taxon>
    </lineage>
</organism>
<dbReference type="PROSITE" id="PS51186">
    <property type="entry name" value="GNAT"/>
    <property type="match status" value="1"/>
</dbReference>
<dbReference type="SUPFAM" id="SSF55729">
    <property type="entry name" value="Acyl-CoA N-acyltransferases (Nat)"/>
    <property type="match status" value="1"/>
</dbReference>
<dbReference type="InterPro" id="IPR050832">
    <property type="entry name" value="Bact_Acetyltransf"/>
</dbReference>
<gene>
    <name evidence="4" type="ORF">HDF10_000383</name>
</gene>
<dbReference type="Gene3D" id="3.40.630.30">
    <property type="match status" value="1"/>
</dbReference>
<evidence type="ECO:0000256" key="1">
    <source>
        <dbReference type="ARBA" id="ARBA00022679"/>
    </source>
</evidence>
<dbReference type="Pfam" id="PF00583">
    <property type="entry name" value="Acetyltransf_1"/>
    <property type="match status" value="1"/>
</dbReference>
<dbReference type="GO" id="GO:0016747">
    <property type="term" value="F:acyltransferase activity, transferring groups other than amino-acyl groups"/>
    <property type="evidence" value="ECO:0007669"/>
    <property type="project" value="InterPro"/>
</dbReference>
<protein>
    <submittedName>
        <fullName evidence="4">N-acetyltransferase YhbS</fullName>
    </submittedName>
</protein>
<dbReference type="CDD" id="cd04301">
    <property type="entry name" value="NAT_SF"/>
    <property type="match status" value="1"/>
</dbReference>
<dbReference type="Proteomes" id="UP000569092">
    <property type="component" value="Unassembled WGS sequence"/>
</dbReference>
<dbReference type="PANTHER" id="PTHR43877">
    <property type="entry name" value="AMINOALKYLPHOSPHONATE N-ACETYLTRANSFERASE-RELATED-RELATED"/>
    <property type="match status" value="1"/>
</dbReference>
<evidence type="ECO:0000313" key="5">
    <source>
        <dbReference type="Proteomes" id="UP000569092"/>
    </source>
</evidence>
<dbReference type="EMBL" id="JACHDZ010000001">
    <property type="protein sequence ID" value="MBB5342433.1"/>
    <property type="molecule type" value="Genomic_DNA"/>
</dbReference>